<dbReference type="InterPro" id="IPR002525">
    <property type="entry name" value="Transp_IS110-like_N"/>
</dbReference>
<accession>A0A0J8XSJ8</accession>
<feature type="domain" description="Transposase IS110-like N-terminal" evidence="1">
    <location>
        <begin position="7"/>
        <end position="145"/>
    </location>
</feature>
<sequence>MSLSIYGIDLAKHSFSIHGEDPTGKVLIHKTITRSNVLTTFANIPPAIIGMEACGASHYWARELTKLGHTPKIMAAKYVAPFRTGAKNDLNDAVAICVAVARPSTRCIKIKSADQQAILLLHRARENWVHERTGLLNQVRAMLAEFGVIAPVGRHALQRAIPEALEDADNQLPDLSRAIIADCYDHLLTLNQRIEDQENCFNMLVSRSHNAKKIMKVAGIGPITATAVIASIGKGEQFDKGRDFAAWLGLVPSQYSTGGKPRLGRITKRGDKYLRTLLIHGARAVIANLGDKTDRLSLWCKGLVERRGFKRATVALAAKNARIIWSLLRHDTDYEPIKN</sequence>
<dbReference type="OrthoDB" id="5289737at2"/>
<proteinExistence type="predicted"/>
<feature type="domain" description="Transposase IS116/IS110/IS902 C-terminal" evidence="2">
    <location>
        <begin position="212"/>
        <end position="286"/>
    </location>
</feature>
<keyword evidence="4" id="KW-1185">Reference proteome</keyword>
<dbReference type="AlphaFoldDB" id="A0A0J8XSJ8"/>
<gene>
    <name evidence="3" type="ORF">C9I94_24555</name>
</gene>
<reference evidence="3 4" key="1">
    <citation type="submission" date="2018-01" db="EMBL/GenBank/DDBJ databases">
        <title>Whole genome sequencing of Histamine producing bacteria.</title>
        <authorList>
            <person name="Butler K."/>
        </authorList>
    </citation>
    <scope>NUCLEOTIDE SEQUENCE [LARGE SCALE GENOMIC DNA]</scope>
    <source>
        <strain evidence="3 4">DSM 24669</strain>
    </source>
</reference>
<evidence type="ECO:0000259" key="1">
    <source>
        <dbReference type="Pfam" id="PF01548"/>
    </source>
</evidence>
<dbReference type="InterPro" id="IPR047650">
    <property type="entry name" value="Transpos_IS110"/>
</dbReference>
<dbReference type="Pfam" id="PF01548">
    <property type="entry name" value="DEDD_Tnp_IS110"/>
    <property type="match status" value="1"/>
</dbReference>
<dbReference type="PANTHER" id="PTHR33055">
    <property type="entry name" value="TRANSPOSASE FOR INSERTION SEQUENCE ELEMENT IS1111A"/>
    <property type="match status" value="1"/>
</dbReference>
<dbReference type="RefSeq" id="WP_048901126.1">
    <property type="nucleotide sequence ID" value="NZ_AP024852.1"/>
</dbReference>
<dbReference type="GO" id="GO:0006313">
    <property type="term" value="P:DNA transposition"/>
    <property type="evidence" value="ECO:0007669"/>
    <property type="project" value="InterPro"/>
</dbReference>
<protein>
    <submittedName>
        <fullName evidence="3">IS110 family transposase</fullName>
    </submittedName>
</protein>
<dbReference type="GO" id="GO:0003677">
    <property type="term" value="F:DNA binding"/>
    <property type="evidence" value="ECO:0007669"/>
    <property type="project" value="InterPro"/>
</dbReference>
<organism evidence="3 4">
    <name type="scientific">Photobacterium swingsii</name>
    <dbReference type="NCBI Taxonomy" id="680026"/>
    <lineage>
        <taxon>Bacteria</taxon>
        <taxon>Pseudomonadati</taxon>
        <taxon>Pseudomonadota</taxon>
        <taxon>Gammaproteobacteria</taxon>
        <taxon>Vibrionales</taxon>
        <taxon>Vibrionaceae</taxon>
        <taxon>Photobacterium</taxon>
    </lineage>
</organism>
<dbReference type="GO" id="GO:0004803">
    <property type="term" value="F:transposase activity"/>
    <property type="evidence" value="ECO:0007669"/>
    <property type="project" value="InterPro"/>
</dbReference>
<dbReference type="Pfam" id="PF02371">
    <property type="entry name" value="Transposase_20"/>
    <property type="match status" value="1"/>
</dbReference>
<dbReference type="NCBIfam" id="NF033542">
    <property type="entry name" value="transpos_IS110"/>
    <property type="match status" value="1"/>
</dbReference>
<evidence type="ECO:0000313" key="4">
    <source>
        <dbReference type="Proteomes" id="UP000240481"/>
    </source>
</evidence>
<dbReference type="Proteomes" id="UP000240481">
    <property type="component" value="Unassembled WGS sequence"/>
</dbReference>
<dbReference type="PANTHER" id="PTHR33055:SF3">
    <property type="entry name" value="PUTATIVE TRANSPOSASE FOR IS117-RELATED"/>
    <property type="match status" value="1"/>
</dbReference>
<dbReference type="EMBL" id="PYLZ01000032">
    <property type="protein sequence ID" value="PSW18450.1"/>
    <property type="molecule type" value="Genomic_DNA"/>
</dbReference>
<evidence type="ECO:0000313" key="3">
    <source>
        <dbReference type="EMBL" id="PSW18450.1"/>
    </source>
</evidence>
<name>A0A0J8XSJ8_9GAMM</name>
<dbReference type="InterPro" id="IPR003346">
    <property type="entry name" value="Transposase_20"/>
</dbReference>
<evidence type="ECO:0000259" key="2">
    <source>
        <dbReference type="Pfam" id="PF02371"/>
    </source>
</evidence>
<comment type="caution">
    <text evidence="3">The sequence shown here is derived from an EMBL/GenBank/DDBJ whole genome shotgun (WGS) entry which is preliminary data.</text>
</comment>